<name>A0A1B8TQN5_9FLAO</name>
<organism evidence="5 6">
    <name type="scientific">Polaribacter vadi</name>
    <dbReference type="NCBI Taxonomy" id="1774273"/>
    <lineage>
        <taxon>Bacteria</taxon>
        <taxon>Pseudomonadati</taxon>
        <taxon>Bacteroidota</taxon>
        <taxon>Flavobacteriia</taxon>
        <taxon>Flavobacteriales</taxon>
        <taxon>Flavobacteriaceae</taxon>
    </lineage>
</organism>
<evidence type="ECO:0000256" key="3">
    <source>
        <dbReference type="ARBA" id="ARBA00023237"/>
    </source>
</evidence>
<evidence type="ECO:0008006" key="7">
    <source>
        <dbReference type="Google" id="ProtNLM"/>
    </source>
</evidence>
<reference evidence="6" key="1">
    <citation type="submission" date="2016-02" db="EMBL/GenBank/DDBJ databases">
        <authorList>
            <person name="Shin S.-K."/>
            <person name="Yi H."/>
            <person name="Kim E."/>
        </authorList>
    </citation>
    <scope>NUCLEOTIDE SEQUENCE [LARGE SCALE GENOMIC DNA]</scope>
    <source>
        <strain evidence="6">LPB0003</strain>
    </source>
</reference>
<dbReference type="InterPro" id="IPR036942">
    <property type="entry name" value="Beta-barrel_TonB_sf"/>
</dbReference>
<comment type="caution">
    <text evidence="5">The sequence shown here is derived from an EMBL/GenBank/DDBJ whole genome shotgun (WGS) entry which is preliminary data.</text>
</comment>
<dbReference type="SUPFAM" id="SSF56935">
    <property type="entry name" value="Porins"/>
    <property type="match status" value="1"/>
</dbReference>
<dbReference type="GO" id="GO:0009279">
    <property type="term" value="C:cell outer membrane"/>
    <property type="evidence" value="ECO:0007669"/>
    <property type="project" value="UniProtKB-SubCell"/>
</dbReference>
<dbReference type="OrthoDB" id="1264254at2"/>
<dbReference type="Proteomes" id="UP000092584">
    <property type="component" value="Unassembled WGS sequence"/>
</dbReference>
<gene>
    <name evidence="5" type="ORF">LPB3_14160</name>
</gene>
<dbReference type="RefSeq" id="WP_065320286.1">
    <property type="nucleotide sequence ID" value="NZ_CP017477.1"/>
</dbReference>
<proteinExistence type="predicted"/>
<dbReference type="Gene3D" id="2.40.170.20">
    <property type="entry name" value="TonB-dependent receptor, beta-barrel domain"/>
    <property type="match status" value="1"/>
</dbReference>
<dbReference type="EMBL" id="LSFM01000025">
    <property type="protein sequence ID" value="OBY61931.1"/>
    <property type="molecule type" value="Genomic_DNA"/>
</dbReference>
<feature type="chain" id="PRO_5008615415" description="TonB-dependent receptor" evidence="4">
    <location>
        <begin position="20"/>
        <end position="589"/>
    </location>
</feature>
<evidence type="ECO:0000256" key="1">
    <source>
        <dbReference type="ARBA" id="ARBA00004442"/>
    </source>
</evidence>
<dbReference type="STRING" id="1774273.LPB03_15145"/>
<keyword evidence="4" id="KW-0732">Signal</keyword>
<keyword evidence="3" id="KW-0998">Cell outer membrane</keyword>
<evidence type="ECO:0000313" key="6">
    <source>
        <dbReference type="Proteomes" id="UP000092584"/>
    </source>
</evidence>
<accession>A0A1B8TQN5</accession>
<keyword evidence="6" id="KW-1185">Reference proteome</keyword>
<evidence type="ECO:0000313" key="5">
    <source>
        <dbReference type="EMBL" id="OBY61931.1"/>
    </source>
</evidence>
<protein>
    <recommendedName>
        <fullName evidence="7">TonB-dependent receptor</fullName>
    </recommendedName>
</protein>
<feature type="signal peptide" evidence="4">
    <location>
        <begin position="1"/>
        <end position="19"/>
    </location>
</feature>
<keyword evidence="2" id="KW-0472">Membrane</keyword>
<evidence type="ECO:0000256" key="4">
    <source>
        <dbReference type="SAM" id="SignalP"/>
    </source>
</evidence>
<sequence length="589" mass="67449">MKKGFLIFLISIGFLSANAQTEVPVKRKDTVKTEVVEVITTYNPEIADANKIKKNPTLKLLDKSKKKKLEYAIFSAPVASTFIPKSGVVKGIDVGIKERIYGNYIAAGFGNYFSPYLEAYIHNHTRYESEFGLSTKYAASFNNIDNTVLDSDFSNFSASLFYKQEERYFDWKVTLNTERNNYNWYGLKENTFTDNVIDNIEENQTYNYFNVVGELDFLDSYIDKSELSISYFSDEFSSNEFLINLKTNFDLPIDFISRNLDNLKVNTSLEFLNGTFERDYQNQNEINYSIFTAKINPEYNTTFSGFALKLGTKLFASFDTENSVNHFLIYPDIKIQKTIIKEQLNVYAGVFGDFKTNTYRNFTTENPFISPTQFITQTAEKYNVFIGFNGVLNKDLSFNISANIKEEEDKALFVRNNSKSNGVTNTVNGTELRGFEYGNSFSVFYDDVKTTSILAELAYDFNKNIELSTNIQYDNFKMATLTEAWNLPTVQTTLSAKYTTNKWFATTNIFYVGERKDVLYSSVSPSSLSGIQTLSSFVDVNLNGGYHFNDQFSAFLKVNNVLNTDYQRFANFNVQGFQILGGITYKFDF</sequence>
<comment type="subcellular location">
    <subcellularLocation>
        <location evidence="1">Cell outer membrane</location>
    </subcellularLocation>
</comment>
<dbReference type="KEGG" id="pob:LPB03_15145"/>
<dbReference type="AlphaFoldDB" id="A0A1B8TQN5"/>
<evidence type="ECO:0000256" key="2">
    <source>
        <dbReference type="ARBA" id="ARBA00023136"/>
    </source>
</evidence>